<dbReference type="RefSeq" id="XP_002772223.1">
    <property type="nucleotide sequence ID" value="XM_002772177.1"/>
</dbReference>
<dbReference type="InterPro" id="IPR051858">
    <property type="entry name" value="WD_repeat_GAD-1"/>
</dbReference>
<dbReference type="InterPro" id="IPR001680">
    <property type="entry name" value="WD40_rpt"/>
</dbReference>
<dbReference type="PROSITE" id="PS50294">
    <property type="entry name" value="WD_REPEATS_REGION"/>
    <property type="match status" value="2"/>
</dbReference>
<name>C5LGV4_PERM5</name>
<dbReference type="OrthoDB" id="10264376at2759"/>
<dbReference type="PANTHER" id="PTHR16017:SF0">
    <property type="entry name" value="WD REPEAT-CONTAINING PROTEIN 70"/>
    <property type="match status" value="1"/>
</dbReference>
<organism evidence="6">
    <name type="scientific">Perkinsus marinus (strain ATCC 50983 / TXsc)</name>
    <dbReference type="NCBI Taxonomy" id="423536"/>
    <lineage>
        <taxon>Eukaryota</taxon>
        <taxon>Sar</taxon>
        <taxon>Alveolata</taxon>
        <taxon>Perkinsozoa</taxon>
        <taxon>Perkinsea</taxon>
        <taxon>Perkinsida</taxon>
        <taxon>Perkinsidae</taxon>
        <taxon>Perkinsus</taxon>
    </lineage>
</organism>
<feature type="region of interest" description="Disordered" evidence="4">
    <location>
        <begin position="14"/>
        <end position="51"/>
    </location>
</feature>
<dbReference type="PROSITE" id="PS50082">
    <property type="entry name" value="WD_REPEATS_2"/>
    <property type="match status" value="2"/>
</dbReference>
<dbReference type="SMART" id="SM00320">
    <property type="entry name" value="WD40"/>
    <property type="match status" value="5"/>
</dbReference>
<evidence type="ECO:0000256" key="3">
    <source>
        <dbReference type="PROSITE-ProRule" id="PRU00221"/>
    </source>
</evidence>
<accession>C5LGV4</accession>
<dbReference type="PANTHER" id="PTHR16017">
    <property type="entry name" value="GASTRULATION DEFECTIVE PROTEIN 1-RELATED"/>
    <property type="match status" value="1"/>
</dbReference>
<dbReference type="EMBL" id="GG681932">
    <property type="protein sequence ID" value="EER04039.1"/>
    <property type="molecule type" value="Genomic_DNA"/>
</dbReference>
<dbReference type="GO" id="GO:0005634">
    <property type="term" value="C:nucleus"/>
    <property type="evidence" value="ECO:0007669"/>
    <property type="project" value="TreeGrafter"/>
</dbReference>
<protein>
    <submittedName>
        <fullName evidence="5">Uncharacterized protein</fullName>
    </submittedName>
</protein>
<keyword evidence="2" id="KW-0677">Repeat</keyword>
<feature type="repeat" description="WD" evidence="3">
    <location>
        <begin position="125"/>
        <end position="159"/>
    </location>
</feature>
<dbReference type="SUPFAM" id="SSF50978">
    <property type="entry name" value="WD40 repeat-like"/>
    <property type="match status" value="1"/>
</dbReference>
<evidence type="ECO:0000313" key="6">
    <source>
        <dbReference type="Proteomes" id="UP000007800"/>
    </source>
</evidence>
<reference evidence="5 6" key="1">
    <citation type="submission" date="2008-07" db="EMBL/GenBank/DDBJ databases">
        <authorList>
            <person name="El-Sayed N."/>
            <person name="Caler E."/>
            <person name="Inman J."/>
            <person name="Amedeo P."/>
            <person name="Hass B."/>
            <person name="Wortman J."/>
        </authorList>
    </citation>
    <scope>NUCLEOTIDE SEQUENCE [LARGE SCALE GENOMIC DNA]</scope>
    <source>
        <strain evidence="6">ATCC 50983 / TXsc</strain>
    </source>
</reference>
<proteinExistence type="predicted"/>
<evidence type="ECO:0000256" key="1">
    <source>
        <dbReference type="ARBA" id="ARBA00022574"/>
    </source>
</evidence>
<dbReference type="AlphaFoldDB" id="C5LGV4"/>
<keyword evidence="1 3" id="KW-0853">WD repeat</keyword>
<dbReference type="Gene3D" id="2.130.10.10">
    <property type="entry name" value="YVTN repeat-like/Quinoprotein amine dehydrogenase"/>
    <property type="match status" value="2"/>
</dbReference>
<dbReference type="Pfam" id="PF00400">
    <property type="entry name" value="WD40"/>
    <property type="match status" value="2"/>
</dbReference>
<dbReference type="InterPro" id="IPR036322">
    <property type="entry name" value="WD40_repeat_dom_sf"/>
</dbReference>
<dbReference type="InParanoid" id="C5LGV4"/>
<dbReference type="GeneID" id="9044966"/>
<evidence type="ECO:0000256" key="4">
    <source>
        <dbReference type="SAM" id="MobiDB-lite"/>
    </source>
</evidence>
<sequence>MSDEDEVEMAALRQAREFSSRGKAIRRQESTGMASTSSSSGMGGGGGSWLLPPPEMHLPMQFGKQGNRVNTEAVHEEHMRVPLDEPPTVAAQALAGGVSDEDDIVRREAPSRIPDTHEICLDLCPESRHKSLTTLTMDPKGSRMVTGGTDGVVRYWDLNGINALDPKPFREFTPQEGYPINCVRFSNSGGQVLVLPADARCRIHDRNGTSAPIQQTIKGDQYIRDLQHTKGHTATITDGHWHPMDPSKWITSSLDCTIRIWDINTPGTGMDMWIPCIHTLKCVDKRGICGGRGGVENQLFINSCGFKPYDGGFIVAGCSDGSIQLFNERKRYGKADMIARTAHTDVVTAVKVLEDGHRMLSRSLDDSSLHIVGRLQVR</sequence>
<dbReference type="GO" id="GO:0035861">
    <property type="term" value="C:site of double-strand break"/>
    <property type="evidence" value="ECO:0007669"/>
    <property type="project" value="TreeGrafter"/>
</dbReference>
<dbReference type="Proteomes" id="UP000007800">
    <property type="component" value="Unassembled WGS sequence"/>
</dbReference>
<feature type="compositionally biased region" description="Low complexity" evidence="4">
    <location>
        <begin position="30"/>
        <end position="40"/>
    </location>
</feature>
<feature type="repeat" description="WD" evidence="3">
    <location>
        <begin position="229"/>
        <end position="265"/>
    </location>
</feature>
<dbReference type="InterPro" id="IPR015943">
    <property type="entry name" value="WD40/YVTN_repeat-like_dom_sf"/>
</dbReference>
<gene>
    <name evidence="5" type="ORF">Pmar_PMAR008827</name>
</gene>
<evidence type="ECO:0000313" key="5">
    <source>
        <dbReference type="EMBL" id="EER04039.1"/>
    </source>
</evidence>
<keyword evidence="6" id="KW-1185">Reference proteome</keyword>
<evidence type="ECO:0000256" key="2">
    <source>
        <dbReference type="ARBA" id="ARBA00022737"/>
    </source>
</evidence>